<evidence type="ECO:0000313" key="5">
    <source>
        <dbReference type="Proteomes" id="UP001500449"/>
    </source>
</evidence>
<feature type="region of interest" description="Disordered" evidence="1">
    <location>
        <begin position="209"/>
        <end position="240"/>
    </location>
</feature>
<comment type="caution">
    <text evidence="4">The sequence shown here is derived from an EMBL/GenBank/DDBJ whole genome shotgun (WGS) entry which is preliminary data.</text>
</comment>
<dbReference type="Proteomes" id="UP001500449">
    <property type="component" value="Unassembled WGS sequence"/>
</dbReference>
<feature type="compositionally biased region" description="Polar residues" evidence="1">
    <location>
        <begin position="1"/>
        <end position="11"/>
    </location>
</feature>
<keyword evidence="2" id="KW-1133">Transmembrane helix</keyword>
<dbReference type="RefSeq" id="WP_344418931.1">
    <property type="nucleotide sequence ID" value="NZ_BAAAQK010000012.1"/>
</dbReference>
<evidence type="ECO:0000259" key="3">
    <source>
        <dbReference type="PROSITE" id="PS50206"/>
    </source>
</evidence>
<evidence type="ECO:0000256" key="2">
    <source>
        <dbReference type="SAM" id="Phobius"/>
    </source>
</evidence>
<reference evidence="4 5" key="1">
    <citation type="journal article" date="2019" name="Int. J. Syst. Evol. Microbiol.">
        <title>The Global Catalogue of Microorganisms (GCM) 10K type strain sequencing project: providing services to taxonomists for standard genome sequencing and annotation.</title>
        <authorList>
            <consortium name="The Broad Institute Genomics Platform"/>
            <consortium name="The Broad Institute Genome Sequencing Center for Infectious Disease"/>
            <person name="Wu L."/>
            <person name="Ma J."/>
        </authorList>
    </citation>
    <scope>NUCLEOTIDE SEQUENCE [LARGE SCALE GENOMIC DNA]</scope>
    <source>
        <strain evidence="4 5">JCM 16009</strain>
    </source>
</reference>
<feature type="region of interest" description="Disordered" evidence="1">
    <location>
        <begin position="135"/>
        <end position="161"/>
    </location>
</feature>
<gene>
    <name evidence="4" type="ORF">GCM10009836_39690</name>
</gene>
<feature type="region of interest" description="Disordered" evidence="1">
    <location>
        <begin position="183"/>
        <end position="202"/>
    </location>
</feature>
<keyword evidence="2" id="KW-0812">Transmembrane</keyword>
<organism evidence="4 5">
    <name type="scientific">Pseudonocardia ailaonensis</name>
    <dbReference type="NCBI Taxonomy" id="367279"/>
    <lineage>
        <taxon>Bacteria</taxon>
        <taxon>Bacillati</taxon>
        <taxon>Actinomycetota</taxon>
        <taxon>Actinomycetes</taxon>
        <taxon>Pseudonocardiales</taxon>
        <taxon>Pseudonocardiaceae</taxon>
        <taxon>Pseudonocardia</taxon>
    </lineage>
</organism>
<keyword evidence="5" id="KW-1185">Reference proteome</keyword>
<accession>A0ABN2N8I3</accession>
<dbReference type="PROSITE" id="PS50206">
    <property type="entry name" value="RHODANESE_3"/>
    <property type="match status" value="1"/>
</dbReference>
<keyword evidence="2" id="KW-0472">Membrane</keyword>
<feature type="region of interest" description="Disordered" evidence="1">
    <location>
        <begin position="1"/>
        <end position="24"/>
    </location>
</feature>
<dbReference type="EMBL" id="BAAAQK010000012">
    <property type="protein sequence ID" value="GAA1855626.1"/>
    <property type="molecule type" value="Genomic_DNA"/>
</dbReference>
<dbReference type="InterPro" id="IPR001763">
    <property type="entry name" value="Rhodanese-like_dom"/>
</dbReference>
<evidence type="ECO:0000256" key="1">
    <source>
        <dbReference type="SAM" id="MobiDB-lite"/>
    </source>
</evidence>
<name>A0ABN2N8I3_9PSEU</name>
<sequence>MSQFGGNTGWQPQHHAAWAPAAAPAARFAADARPWYAQQNLRAEARRTDEAPAGNGTGVTFGSTADAAESAPVHPAANATPAQPPAAAPQLNSAPQFNAAPQVNAAPQFNSAPQVNAAQPAAVQPFSAAAQPPIAPQVRGQQVSGPHAVPQAPAPRPPALQAPAHQIPAHQVPAHQVPVQQFSGPQFSGPQAPTAPGRPAFAQAPWAPQTQAGWNAGGPPHPPVGPQFAATPGGPGKPGPSRNKIIGIAVAAVVAVGALAGGGYALLGGHGGGSATTSAASAAAPADGASTLVTGGAAVDNSCPFTADQVAALVGQPMVDKGTCLFGDGKGVAQLSVTVASATATQATLGYSRDKADSVYTSVTDIDGGYLAWKELGAEAVVVGPTRGFTVTMSSFSSMSASDGAGYEGALHAVVAALPKSEG</sequence>
<feature type="domain" description="Rhodanese" evidence="3">
    <location>
        <begin position="360"/>
        <end position="382"/>
    </location>
</feature>
<proteinExistence type="predicted"/>
<feature type="region of interest" description="Disordered" evidence="1">
    <location>
        <begin position="40"/>
        <end position="93"/>
    </location>
</feature>
<feature type="transmembrane region" description="Helical" evidence="2">
    <location>
        <begin position="245"/>
        <end position="267"/>
    </location>
</feature>
<protein>
    <recommendedName>
        <fullName evidence="3">Rhodanese domain-containing protein</fullName>
    </recommendedName>
</protein>
<evidence type="ECO:0000313" key="4">
    <source>
        <dbReference type="EMBL" id="GAA1855626.1"/>
    </source>
</evidence>